<feature type="region of interest" description="Disordered" evidence="1">
    <location>
        <begin position="1"/>
        <end position="30"/>
    </location>
</feature>
<dbReference type="Proteomes" id="UP001562354">
    <property type="component" value="Unassembled WGS sequence"/>
</dbReference>
<dbReference type="EMBL" id="JBFMKM010000012">
    <property type="protein sequence ID" value="KAL1302585.1"/>
    <property type="molecule type" value="Genomic_DNA"/>
</dbReference>
<feature type="compositionally biased region" description="Basic and acidic residues" evidence="1">
    <location>
        <begin position="346"/>
        <end position="364"/>
    </location>
</feature>
<evidence type="ECO:0000256" key="1">
    <source>
        <dbReference type="SAM" id="MobiDB-lite"/>
    </source>
</evidence>
<organism evidence="2 3">
    <name type="scientific">Neodothiora populina</name>
    <dbReference type="NCBI Taxonomy" id="2781224"/>
    <lineage>
        <taxon>Eukaryota</taxon>
        <taxon>Fungi</taxon>
        <taxon>Dikarya</taxon>
        <taxon>Ascomycota</taxon>
        <taxon>Pezizomycotina</taxon>
        <taxon>Dothideomycetes</taxon>
        <taxon>Dothideomycetidae</taxon>
        <taxon>Dothideales</taxon>
        <taxon>Dothioraceae</taxon>
        <taxon>Neodothiora</taxon>
    </lineage>
</organism>
<keyword evidence="3" id="KW-1185">Reference proteome</keyword>
<feature type="region of interest" description="Disordered" evidence="1">
    <location>
        <begin position="289"/>
        <end position="365"/>
    </location>
</feature>
<gene>
    <name evidence="2" type="ORF">AAFC00_002963</name>
</gene>
<proteinExistence type="predicted"/>
<protein>
    <submittedName>
        <fullName evidence="2">Uncharacterized protein</fullName>
    </submittedName>
</protein>
<comment type="caution">
    <text evidence="2">The sequence shown here is derived from an EMBL/GenBank/DDBJ whole genome shotgun (WGS) entry which is preliminary data.</text>
</comment>
<evidence type="ECO:0000313" key="2">
    <source>
        <dbReference type="EMBL" id="KAL1302585.1"/>
    </source>
</evidence>
<feature type="compositionally biased region" description="Polar residues" evidence="1">
    <location>
        <begin position="315"/>
        <end position="324"/>
    </location>
</feature>
<feature type="region of interest" description="Disordered" evidence="1">
    <location>
        <begin position="45"/>
        <end position="134"/>
    </location>
</feature>
<dbReference type="GeneID" id="95976665"/>
<name>A0ABR3P940_9PEZI</name>
<dbReference type="RefSeq" id="XP_069198861.1">
    <property type="nucleotide sequence ID" value="XM_069342357.1"/>
</dbReference>
<accession>A0ABR3P940</accession>
<sequence>MADRRSLAPFTSDDHDFPPATSSNDNLWSASSAVSTRLANLRRALEQTREQARSRIQIAGSERYSSSRASPRFPTDWPRRRRTRDSSYATPLSPPGSNALPHSDTERQPASDGHGGADADADAEEQGRRKRRKLHHPMADAAFRYGWHGQVEPGLLKLSVESCDGNVHDDHGGIYYGPQNILKHDKSVYCTRDSTCNIVLRHHDFSPFTLEKLHILAPENGFTAPLKEGLIYVAMDRTDLLPYLEPTSQRVPRSFAPASPTRRDRDSDNHHISFLESLNDPEVSRALLHTQSRDRSPSDAPSPIAFNNAEHGDTDSLTPDSFTSAMRGPSWPALAPSHLRRANARRAADMHACEEQAESSHDEDTQVVMLSDDEVIWPEVPSRADVLEDRQRRERRVAIVDDEDNYGWDTRFHTVHSRPGRARRPNFRRKERGIMLPSPQLGQVKGDGVTCARFHIKDGKHKVAIRFDPPVSGTHILLKLQTPYVGKNIDIQTVLASGYAGPRFFPAIELR</sequence>
<evidence type="ECO:0000313" key="3">
    <source>
        <dbReference type="Proteomes" id="UP001562354"/>
    </source>
</evidence>
<reference evidence="2 3" key="1">
    <citation type="submission" date="2024-07" db="EMBL/GenBank/DDBJ databases">
        <title>Draft sequence of the Neodothiora populina.</title>
        <authorList>
            <person name="Drown D.D."/>
            <person name="Schuette U.S."/>
            <person name="Buechlein A.B."/>
            <person name="Rusch D.R."/>
            <person name="Winton L.W."/>
            <person name="Adams G.A."/>
        </authorList>
    </citation>
    <scope>NUCLEOTIDE SEQUENCE [LARGE SCALE GENOMIC DNA]</scope>
    <source>
        <strain evidence="2 3">CPC 39397</strain>
    </source>
</reference>
<feature type="compositionally biased region" description="Polar residues" evidence="1">
    <location>
        <begin position="20"/>
        <end position="30"/>
    </location>
</feature>
<feature type="compositionally biased region" description="Basic and acidic residues" evidence="1">
    <location>
        <begin position="1"/>
        <end position="17"/>
    </location>
</feature>